<dbReference type="EMBL" id="BAAAOA010000014">
    <property type="protein sequence ID" value="GAA1754083.1"/>
    <property type="molecule type" value="Genomic_DNA"/>
</dbReference>
<comment type="caution">
    <text evidence="9">The sequence shown here is derived from an EMBL/GenBank/DDBJ whole genome shotgun (WGS) entry which is preliminary data.</text>
</comment>
<accession>A0ABN2KEJ3</accession>
<feature type="transmembrane region" description="Helical" evidence="8">
    <location>
        <begin position="133"/>
        <end position="163"/>
    </location>
</feature>
<evidence type="ECO:0008006" key="11">
    <source>
        <dbReference type="Google" id="ProtNLM"/>
    </source>
</evidence>
<evidence type="ECO:0000256" key="2">
    <source>
        <dbReference type="ARBA" id="ARBA00022475"/>
    </source>
</evidence>
<feature type="transmembrane region" description="Helical" evidence="8">
    <location>
        <begin position="12"/>
        <end position="29"/>
    </location>
</feature>
<evidence type="ECO:0000256" key="3">
    <source>
        <dbReference type="ARBA" id="ARBA00022679"/>
    </source>
</evidence>
<keyword evidence="4 8" id="KW-0812">Transmembrane</keyword>
<evidence type="ECO:0000256" key="5">
    <source>
        <dbReference type="ARBA" id="ARBA00022989"/>
    </source>
</evidence>
<evidence type="ECO:0000313" key="9">
    <source>
        <dbReference type="EMBL" id="GAA1754083.1"/>
    </source>
</evidence>
<evidence type="ECO:0000256" key="1">
    <source>
        <dbReference type="ARBA" id="ARBA00004651"/>
    </source>
</evidence>
<dbReference type="InterPro" id="IPR018584">
    <property type="entry name" value="GT87"/>
</dbReference>
<feature type="transmembrane region" description="Helical" evidence="8">
    <location>
        <begin position="376"/>
        <end position="397"/>
    </location>
</feature>
<sequence length="411" mass="43101">MNLLGGSRSGHHALLVGLSLYAVMTAWLLRLPCRVPGWGAAESLPALCATEVAPGEASGAGGFFTGGPAGDQPALVGMITTVVGWLADGLSALPGADVDRGVFADLSVLLLALAWIGTVAVVSALSGRRGVDAFVLALAPAVVLVGFGTWDLWAVLLMMLALLCHVRGSPVPAGIVLGLAASVALFPLVVLLAVLLLAVRYRQFRDFAVVLAGTVLTWALVNGPFLLTARDRWARQLGTPWDGPVEGSSPWGVWARVEQARTGAAPDPAGAGQWVLLALVLGFVAVLVLTLLTRQEPSVVQVAFLLLAVLVLSGPSYSLVHVLWLAPLVVLSRRSWPEFAAWQLVEVLWWTTLVLPEPAWPVLPGLGLIGWDAQDLLAAVRVLLLVLLVVAVAVDVLRGGRARRIGLSEPG</sequence>
<evidence type="ECO:0000256" key="7">
    <source>
        <dbReference type="ARBA" id="ARBA00024033"/>
    </source>
</evidence>
<feature type="transmembrane region" description="Helical" evidence="8">
    <location>
        <begin position="304"/>
        <end position="326"/>
    </location>
</feature>
<feature type="transmembrane region" description="Helical" evidence="8">
    <location>
        <begin position="206"/>
        <end position="227"/>
    </location>
</feature>
<keyword evidence="6 8" id="KW-0472">Membrane</keyword>
<name>A0ABN2KEJ3_9MICC</name>
<evidence type="ECO:0000256" key="4">
    <source>
        <dbReference type="ARBA" id="ARBA00022692"/>
    </source>
</evidence>
<keyword evidence="3" id="KW-0808">Transferase</keyword>
<proteinExistence type="inferred from homology"/>
<dbReference type="Pfam" id="PF09594">
    <property type="entry name" value="GT87"/>
    <property type="match status" value="1"/>
</dbReference>
<reference evidence="9 10" key="1">
    <citation type="journal article" date="2019" name="Int. J. Syst. Evol. Microbiol.">
        <title>The Global Catalogue of Microorganisms (GCM) 10K type strain sequencing project: providing services to taxonomists for standard genome sequencing and annotation.</title>
        <authorList>
            <consortium name="The Broad Institute Genomics Platform"/>
            <consortium name="The Broad Institute Genome Sequencing Center for Infectious Disease"/>
            <person name="Wu L."/>
            <person name="Ma J."/>
        </authorList>
    </citation>
    <scope>NUCLEOTIDE SEQUENCE [LARGE SCALE GENOMIC DNA]</scope>
    <source>
        <strain evidence="9 10">JCM 14735</strain>
    </source>
</reference>
<comment type="similarity">
    <text evidence="7">Belongs to the glycosyltransferase 87 family.</text>
</comment>
<feature type="transmembrane region" description="Helical" evidence="8">
    <location>
        <begin position="271"/>
        <end position="292"/>
    </location>
</feature>
<protein>
    <recommendedName>
        <fullName evidence="11">DUF2029 domain-containing protein</fullName>
    </recommendedName>
</protein>
<evidence type="ECO:0000313" key="10">
    <source>
        <dbReference type="Proteomes" id="UP001501204"/>
    </source>
</evidence>
<evidence type="ECO:0000256" key="6">
    <source>
        <dbReference type="ARBA" id="ARBA00023136"/>
    </source>
</evidence>
<evidence type="ECO:0000256" key="8">
    <source>
        <dbReference type="SAM" id="Phobius"/>
    </source>
</evidence>
<feature type="transmembrane region" description="Helical" evidence="8">
    <location>
        <begin position="175"/>
        <end position="199"/>
    </location>
</feature>
<keyword evidence="2" id="KW-1003">Cell membrane</keyword>
<keyword evidence="5 8" id="KW-1133">Transmembrane helix</keyword>
<feature type="transmembrane region" description="Helical" evidence="8">
    <location>
        <begin position="106"/>
        <end position="126"/>
    </location>
</feature>
<dbReference type="Proteomes" id="UP001501204">
    <property type="component" value="Unassembled WGS sequence"/>
</dbReference>
<organism evidence="9 10">
    <name type="scientific">Kocuria aegyptia</name>
    <dbReference type="NCBI Taxonomy" id="330943"/>
    <lineage>
        <taxon>Bacteria</taxon>
        <taxon>Bacillati</taxon>
        <taxon>Actinomycetota</taxon>
        <taxon>Actinomycetes</taxon>
        <taxon>Micrococcales</taxon>
        <taxon>Micrococcaceae</taxon>
        <taxon>Kocuria</taxon>
    </lineage>
</organism>
<keyword evidence="10" id="KW-1185">Reference proteome</keyword>
<comment type="subcellular location">
    <subcellularLocation>
        <location evidence="1">Cell membrane</location>
        <topology evidence="1">Multi-pass membrane protein</topology>
    </subcellularLocation>
</comment>
<gene>
    <name evidence="9" type="ORF">GCM10009767_11400</name>
</gene>
<dbReference type="RefSeq" id="WP_344120593.1">
    <property type="nucleotide sequence ID" value="NZ_BAAAOA010000014.1"/>
</dbReference>